<feature type="signal peptide" evidence="2">
    <location>
        <begin position="1"/>
        <end position="30"/>
    </location>
</feature>
<reference evidence="4 5" key="1">
    <citation type="submission" date="2019-02" db="EMBL/GenBank/DDBJ databases">
        <title>Deep-cultivation of Planctomycetes and their phenomic and genomic characterization uncovers novel biology.</title>
        <authorList>
            <person name="Wiegand S."/>
            <person name="Jogler M."/>
            <person name="Boedeker C."/>
            <person name="Pinto D."/>
            <person name="Vollmers J."/>
            <person name="Rivas-Marin E."/>
            <person name="Kohn T."/>
            <person name="Peeters S.H."/>
            <person name="Heuer A."/>
            <person name="Rast P."/>
            <person name="Oberbeckmann S."/>
            <person name="Bunk B."/>
            <person name="Jeske O."/>
            <person name="Meyerdierks A."/>
            <person name="Storesund J.E."/>
            <person name="Kallscheuer N."/>
            <person name="Luecker S."/>
            <person name="Lage O.M."/>
            <person name="Pohl T."/>
            <person name="Merkel B.J."/>
            <person name="Hornburger P."/>
            <person name="Mueller R.-W."/>
            <person name="Bruemmer F."/>
            <person name="Labrenz M."/>
            <person name="Spormann A.M."/>
            <person name="Op Den Camp H."/>
            <person name="Overmann J."/>
            <person name="Amann R."/>
            <person name="Jetten M.S.M."/>
            <person name="Mascher T."/>
            <person name="Medema M.H."/>
            <person name="Devos D.P."/>
            <person name="Kaster A.-K."/>
            <person name="Ovreas L."/>
            <person name="Rohde M."/>
            <person name="Galperin M.Y."/>
            <person name="Jogler C."/>
        </authorList>
    </citation>
    <scope>NUCLEOTIDE SEQUENCE [LARGE SCALE GENOMIC DNA]</scope>
    <source>
        <strain evidence="4 5">Mal64</strain>
    </source>
</reference>
<dbReference type="Pfam" id="PF03372">
    <property type="entry name" value="Exo_endo_phos"/>
    <property type="match status" value="1"/>
</dbReference>
<feature type="domain" description="Endonuclease/exonuclease/phosphatase" evidence="3">
    <location>
        <begin position="44"/>
        <end position="396"/>
    </location>
</feature>
<organism evidence="4 5">
    <name type="scientific">Pseudobythopirellula maris</name>
    <dbReference type="NCBI Taxonomy" id="2527991"/>
    <lineage>
        <taxon>Bacteria</taxon>
        <taxon>Pseudomonadati</taxon>
        <taxon>Planctomycetota</taxon>
        <taxon>Planctomycetia</taxon>
        <taxon>Pirellulales</taxon>
        <taxon>Lacipirellulaceae</taxon>
        <taxon>Pseudobythopirellula</taxon>
    </lineage>
</organism>
<comment type="caution">
    <text evidence="4">The sequence shown here is derived from an EMBL/GenBank/DDBJ whole genome shotgun (WGS) entry which is preliminary data.</text>
</comment>
<feature type="chain" id="PRO_5022942584" evidence="2">
    <location>
        <begin position="31"/>
        <end position="412"/>
    </location>
</feature>
<accession>A0A5C5ZT39</accession>
<dbReference type="Gene3D" id="3.60.10.10">
    <property type="entry name" value="Endonuclease/exonuclease/phosphatase"/>
    <property type="match status" value="1"/>
</dbReference>
<keyword evidence="4" id="KW-0378">Hydrolase</keyword>
<dbReference type="InterPro" id="IPR005135">
    <property type="entry name" value="Endo/exonuclease/phosphatase"/>
</dbReference>
<feature type="compositionally biased region" description="Basic and acidic residues" evidence="1">
    <location>
        <begin position="330"/>
        <end position="345"/>
    </location>
</feature>
<evidence type="ECO:0000256" key="1">
    <source>
        <dbReference type="SAM" id="MobiDB-lite"/>
    </source>
</evidence>
<proteinExistence type="predicted"/>
<feature type="region of interest" description="Disordered" evidence="1">
    <location>
        <begin position="321"/>
        <end position="354"/>
    </location>
</feature>
<keyword evidence="5" id="KW-1185">Reference proteome</keyword>
<protein>
    <submittedName>
        <fullName evidence="4">Endonuclease/Exonuclease/phosphatase family protein</fullName>
    </submittedName>
</protein>
<name>A0A5C5ZT39_9BACT</name>
<keyword evidence="4" id="KW-0540">Nuclease</keyword>
<dbReference type="EMBL" id="SJPQ01000001">
    <property type="protein sequence ID" value="TWT90410.1"/>
    <property type="molecule type" value="Genomic_DNA"/>
</dbReference>
<gene>
    <name evidence="4" type="ORF">Mal64_07990</name>
</gene>
<dbReference type="GO" id="GO:0004527">
    <property type="term" value="F:exonuclease activity"/>
    <property type="evidence" value="ECO:0007669"/>
    <property type="project" value="UniProtKB-KW"/>
</dbReference>
<evidence type="ECO:0000256" key="2">
    <source>
        <dbReference type="SAM" id="SignalP"/>
    </source>
</evidence>
<dbReference type="RefSeq" id="WP_197525433.1">
    <property type="nucleotide sequence ID" value="NZ_SJPQ01000001.1"/>
</dbReference>
<evidence type="ECO:0000313" key="4">
    <source>
        <dbReference type="EMBL" id="TWT90410.1"/>
    </source>
</evidence>
<dbReference type="InterPro" id="IPR036691">
    <property type="entry name" value="Endo/exonu/phosph_ase_sf"/>
</dbReference>
<dbReference type="SUPFAM" id="SSF56219">
    <property type="entry name" value="DNase I-like"/>
    <property type="match status" value="1"/>
</dbReference>
<keyword evidence="4" id="KW-0269">Exonuclease</keyword>
<dbReference type="AlphaFoldDB" id="A0A5C5ZT39"/>
<keyword evidence="4" id="KW-0255">Endonuclease</keyword>
<keyword evidence="2" id="KW-0732">Signal</keyword>
<sequence length="412" mass="45091" precursor="true">MPPRKMNETSPIRGLCLLAAIQLSASSLLAQTPAKPDEASLRVATYNVSCYRQSHGQLAADFSTPDDERGKKLAEVIQRVRPDVILLNEFDHDPEGKPLAKFLENYLGRSQAGLDPIAYPHRFVAPTNTGEPTGADLDNDGRTDGPADCYGFGRYPGQYGMAVLSRLPIEHESTRTFQKLRWRTMPDARRPMDPTTGEPFDSEEEWRAYRLPSKSMWDVVVRLSPGATMHFVCSHPTPPVFDGPEDRNGRRNADEIRLLADYLSPLASGYIADDRGRLGGLAEHAYFVVAGDLNADPLDGGGIRGAMDPLLKHPAVSAELVPRSEGAAESARRQEELNRDHRGDSAEDTADFGGDGHGNLRVDYVLPSRRFKVVGAGVFWPEPGEAGDEAITATDHRLVWVDLVTGARPGGN</sequence>
<dbReference type="GO" id="GO:0004519">
    <property type="term" value="F:endonuclease activity"/>
    <property type="evidence" value="ECO:0007669"/>
    <property type="project" value="UniProtKB-KW"/>
</dbReference>
<dbReference type="Proteomes" id="UP000315440">
    <property type="component" value="Unassembled WGS sequence"/>
</dbReference>
<evidence type="ECO:0000313" key="5">
    <source>
        <dbReference type="Proteomes" id="UP000315440"/>
    </source>
</evidence>
<evidence type="ECO:0000259" key="3">
    <source>
        <dbReference type="Pfam" id="PF03372"/>
    </source>
</evidence>